<name>D2A5S7_TRICA</name>
<evidence type="ECO:0000313" key="2">
    <source>
        <dbReference type="Proteomes" id="UP000007266"/>
    </source>
</evidence>
<dbReference type="EMBL" id="KQ971345">
    <property type="protein sequence ID" value="EFA05412.1"/>
    <property type="molecule type" value="Genomic_DNA"/>
</dbReference>
<gene>
    <name evidence="1" type="primary">GLEAN_15588</name>
    <name evidence="1" type="ORF">TcasGA2_TC015588</name>
</gene>
<keyword evidence="2" id="KW-1185">Reference proteome</keyword>
<proteinExistence type="predicted"/>
<protein>
    <submittedName>
        <fullName evidence="1">Uncharacterized protein</fullName>
    </submittedName>
</protein>
<dbReference type="AlphaFoldDB" id="D2A5S7"/>
<sequence>MDGRIFQAIVNLFGGKTQIDTGLKSLLTKFNLNPEHQLRKVFQARSRPGINLAAGNLSINLVIRVLRNFGPDSGTGQFTYELFARLNCRIFCRNGSFRNLQSKEARLLKCKPGLKLAFCCDFNFEKTFS</sequence>
<dbReference type="Proteomes" id="UP000007266">
    <property type="component" value="Linkage group 6"/>
</dbReference>
<evidence type="ECO:0000313" key="1">
    <source>
        <dbReference type="EMBL" id="EFA05412.1"/>
    </source>
</evidence>
<reference evidence="1 2" key="2">
    <citation type="journal article" date="2010" name="Nucleic Acids Res.">
        <title>BeetleBase in 2010: revisions to provide comprehensive genomic information for Tribolium castaneum.</title>
        <authorList>
            <person name="Kim H.S."/>
            <person name="Murphy T."/>
            <person name="Xia J."/>
            <person name="Caragea D."/>
            <person name="Park Y."/>
            <person name="Beeman R.W."/>
            <person name="Lorenzen M.D."/>
            <person name="Butcher S."/>
            <person name="Manak J.R."/>
            <person name="Brown S.J."/>
        </authorList>
    </citation>
    <scope>GENOME REANNOTATION</scope>
    <source>
        <strain evidence="1 2">Georgia GA2</strain>
    </source>
</reference>
<reference evidence="1 2" key="1">
    <citation type="journal article" date="2008" name="Nature">
        <title>The genome of the model beetle and pest Tribolium castaneum.</title>
        <authorList>
            <consortium name="Tribolium Genome Sequencing Consortium"/>
            <person name="Richards S."/>
            <person name="Gibbs R.A."/>
            <person name="Weinstock G.M."/>
            <person name="Brown S.J."/>
            <person name="Denell R."/>
            <person name="Beeman R.W."/>
            <person name="Gibbs R."/>
            <person name="Beeman R.W."/>
            <person name="Brown S.J."/>
            <person name="Bucher G."/>
            <person name="Friedrich M."/>
            <person name="Grimmelikhuijzen C.J."/>
            <person name="Klingler M."/>
            <person name="Lorenzen M."/>
            <person name="Richards S."/>
            <person name="Roth S."/>
            <person name="Schroder R."/>
            <person name="Tautz D."/>
            <person name="Zdobnov E.M."/>
            <person name="Muzny D."/>
            <person name="Gibbs R.A."/>
            <person name="Weinstock G.M."/>
            <person name="Attaway T."/>
            <person name="Bell S."/>
            <person name="Buhay C.J."/>
            <person name="Chandrabose M.N."/>
            <person name="Chavez D."/>
            <person name="Clerk-Blankenburg K.P."/>
            <person name="Cree A."/>
            <person name="Dao M."/>
            <person name="Davis C."/>
            <person name="Chacko J."/>
            <person name="Dinh H."/>
            <person name="Dugan-Rocha S."/>
            <person name="Fowler G."/>
            <person name="Garner T.T."/>
            <person name="Garnes J."/>
            <person name="Gnirke A."/>
            <person name="Hawes A."/>
            <person name="Hernandez J."/>
            <person name="Hines S."/>
            <person name="Holder M."/>
            <person name="Hume J."/>
            <person name="Jhangiani S.N."/>
            <person name="Joshi V."/>
            <person name="Khan Z.M."/>
            <person name="Jackson L."/>
            <person name="Kovar C."/>
            <person name="Kowis A."/>
            <person name="Lee S."/>
            <person name="Lewis L.R."/>
            <person name="Margolis J."/>
            <person name="Morgan M."/>
            <person name="Nazareth L.V."/>
            <person name="Nguyen N."/>
            <person name="Okwuonu G."/>
            <person name="Parker D."/>
            <person name="Richards S."/>
            <person name="Ruiz S.J."/>
            <person name="Santibanez J."/>
            <person name="Savard J."/>
            <person name="Scherer S.E."/>
            <person name="Schneider B."/>
            <person name="Sodergren E."/>
            <person name="Tautz D."/>
            <person name="Vattahil S."/>
            <person name="Villasana D."/>
            <person name="White C.S."/>
            <person name="Wright R."/>
            <person name="Park Y."/>
            <person name="Beeman R.W."/>
            <person name="Lord J."/>
            <person name="Oppert B."/>
            <person name="Lorenzen M."/>
            <person name="Brown S."/>
            <person name="Wang L."/>
            <person name="Savard J."/>
            <person name="Tautz D."/>
            <person name="Richards S."/>
            <person name="Weinstock G."/>
            <person name="Gibbs R.A."/>
            <person name="Liu Y."/>
            <person name="Worley K."/>
            <person name="Weinstock G."/>
            <person name="Elsik C.G."/>
            <person name="Reese J.T."/>
            <person name="Elhaik E."/>
            <person name="Landan G."/>
            <person name="Graur D."/>
            <person name="Arensburger P."/>
            <person name="Atkinson P."/>
            <person name="Beeman R.W."/>
            <person name="Beidler J."/>
            <person name="Brown S.J."/>
            <person name="Demuth J.P."/>
            <person name="Drury D.W."/>
            <person name="Du Y.Z."/>
            <person name="Fujiwara H."/>
            <person name="Lorenzen M."/>
            <person name="Maselli V."/>
            <person name="Osanai M."/>
            <person name="Park Y."/>
            <person name="Robertson H.M."/>
            <person name="Tu Z."/>
            <person name="Wang J.J."/>
            <person name="Wang S."/>
            <person name="Richards S."/>
            <person name="Song H."/>
            <person name="Zhang L."/>
            <person name="Sodergren E."/>
            <person name="Werner D."/>
            <person name="Stanke M."/>
            <person name="Morgenstern B."/>
            <person name="Solovyev V."/>
            <person name="Kosarev P."/>
            <person name="Brown G."/>
            <person name="Chen H.C."/>
            <person name="Ermolaeva O."/>
            <person name="Hlavina W."/>
            <person name="Kapustin Y."/>
            <person name="Kiryutin B."/>
            <person name="Kitts P."/>
            <person name="Maglott D."/>
            <person name="Pruitt K."/>
            <person name="Sapojnikov V."/>
            <person name="Souvorov A."/>
            <person name="Mackey A.J."/>
            <person name="Waterhouse R.M."/>
            <person name="Wyder S."/>
            <person name="Zdobnov E.M."/>
            <person name="Zdobnov E.M."/>
            <person name="Wyder S."/>
            <person name="Kriventseva E.V."/>
            <person name="Kadowaki T."/>
            <person name="Bork P."/>
            <person name="Aranda M."/>
            <person name="Bao R."/>
            <person name="Beermann A."/>
            <person name="Berns N."/>
            <person name="Bolognesi R."/>
            <person name="Bonneton F."/>
            <person name="Bopp D."/>
            <person name="Brown S.J."/>
            <person name="Bucher G."/>
            <person name="Butts T."/>
            <person name="Chaumot A."/>
            <person name="Denell R.E."/>
            <person name="Ferrier D.E."/>
            <person name="Friedrich M."/>
            <person name="Gordon C.M."/>
            <person name="Jindra M."/>
            <person name="Klingler M."/>
            <person name="Lan Q."/>
            <person name="Lattorff H.M."/>
            <person name="Laudet V."/>
            <person name="von Levetsow C."/>
            <person name="Liu Z."/>
            <person name="Lutz R."/>
            <person name="Lynch J.A."/>
            <person name="da Fonseca R.N."/>
            <person name="Posnien N."/>
            <person name="Reuter R."/>
            <person name="Roth S."/>
            <person name="Savard J."/>
            <person name="Schinko J.B."/>
            <person name="Schmitt C."/>
            <person name="Schoppmeier M."/>
            <person name="Schroder R."/>
            <person name="Shippy T.D."/>
            <person name="Simonnet F."/>
            <person name="Marques-Souza H."/>
            <person name="Tautz D."/>
            <person name="Tomoyasu Y."/>
            <person name="Trauner J."/>
            <person name="Van der Zee M."/>
            <person name="Vervoort M."/>
            <person name="Wittkopp N."/>
            <person name="Wimmer E.A."/>
            <person name="Yang X."/>
            <person name="Jones A.K."/>
            <person name="Sattelle D.B."/>
            <person name="Ebert P.R."/>
            <person name="Nelson D."/>
            <person name="Scott J.G."/>
            <person name="Beeman R.W."/>
            <person name="Muthukrishnan S."/>
            <person name="Kramer K.J."/>
            <person name="Arakane Y."/>
            <person name="Beeman R.W."/>
            <person name="Zhu Q."/>
            <person name="Hogenkamp D."/>
            <person name="Dixit R."/>
            <person name="Oppert B."/>
            <person name="Jiang H."/>
            <person name="Zou Z."/>
            <person name="Marshall J."/>
            <person name="Elpidina E."/>
            <person name="Vinokurov K."/>
            <person name="Oppert C."/>
            <person name="Zou Z."/>
            <person name="Evans J."/>
            <person name="Lu Z."/>
            <person name="Zhao P."/>
            <person name="Sumathipala N."/>
            <person name="Altincicek B."/>
            <person name="Vilcinskas A."/>
            <person name="Williams M."/>
            <person name="Hultmark D."/>
            <person name="Hetru C."/>
            <person name="Jiang H."/>
            <person name="Grimmelikhuijzen C.J."/>
            <person name="Hauser F."/>
            <person name="Cazzamali G."/>
            <person name="Williamson M."/>
            <person name="Park Y."/>
            <person name="Li B."/>
            <person name="Tanaka Y."/>
            <person name="Predel R."/>
            <person name="Neupert S."/>
            <person name="Schachtner J."/>
            <person name="Verleyen P."/>
            <person name="Raible F."/>
            <person name="Bork P."/>
            <person name="Friedrich M."/>
            <person name="Walden K.K."/>
            <person name="Robertson H.M."/>
            <person name="Angeli S."/>
            <person name="Foret S."/>
            <person name="Bucher G."/>
            <person name="Schuetz S."/>
            <person name="Maleszka R."/>
            <person name="Wimmer E.A."/>
            <person name="Beeman R.W."/>
            <person name="Lorenzen M."/>
            <person name="Tomoyasu Y."/>
            <person name="Miller S.C."/>
            <person name="Grossmann D."/>
            <person name="Bucher G."/>
        </authorList>
    </citation>
    <scope>NUCLEOTIDE SEQUENCE [LARGE SCALE GENOMIC DNA]</scope>
    <source>
        <strain evidence="1 2">Georgia GA2</strain>
    </source>
</reference>
<organism evidence="1 2">
    <name type="scientific">Tribolium castaneum</name>
    <name type="common">Red flour beetle</name>
    <dbReference type="NCBI Taxonomy" id="7070"/>
    <lineage>
        <taxon>Eukaryota</taxon>
        <taxon>Metazoa</taxon>
        <taxon>Ecdysozoa</taxon>
        <taxon>Arthropoda</taxon>
        <taxon>Hexapoda</taxon>
        <taxon>Insecta</taxon>
        <taxon>Pterygota</taxon>
        <taxon>Neoptera</taxon>
        <taxon>Endopterygota</taxon>
        <taxon>Coleoptera</taxon>
        <taxon>Polyphaga</taxon>
        <taxon>Cucujiformia</taxon>
        <taxon>Tenebrionidae</taxon>
        <taxon>Tenebrionidae incertae sedis</taxon>
        <taxon>Tribolium</taxon>
    </lineage>
</organism>
<dbReference type="InParanoid" id="D2A5S7"/>
<dbReference type="HOGENOM" id="CLU_1951550_0_0_1"/>
<accession>D2A5S7</accession>